<evidence type="ECO:0000313" key="5">
    <source>
        <dbReference type="Proteomes" id="UP000663829"/>
    </source>
</evidence>
<dbReference type="EMBL" id="CAJNOQ010018754">
    <property type="protein sequence ID" value="CAF1435822.1"/>
    <property type="molecule type" value="Genomic_DNA"/>
</dbReference>
<evidence type="ECO:0000313" key="2">
    <source>
        <dbReference type="EMBL" id="CAF1435822.1"/>
    </source>
</evidence>
<keyword evidence="5" id="KW-1185">Reference proteome</keyword>
<protein>
    <submittedName>
        <fullName evidence="2">Uncharacterized protein</fullName>
    </submittedName>
</protein>
<evidence type="ECO:0000313" key="3">
    <source>
        <dbReference type="EMBL" id="CAF4058371.1"/>
    </source>
</evidence>
<proteinExistence type="predicted"/>
<dbReference type="OrthoDB" id="9980780at2759"/>
<evidence type="ECO:0000313" key="1">
    <source>
        <dbReference type="EMBL" id="CAF1250977.1"/>
    </source>
</evidence>
<dbReference type="AlphaFoldDB" id="A0A815NKG5"/>
<organism evidence="2 5">
    <name type="scientific">Didymodactylos carnosus</name>
    <dbReference type="NCBI Taxonomy" id="1234261"/>
    <lineage>
        <taxon>Eukaryota</taxon>
        <taxon>Metazoa</taxon>
        <taxon>Spiralia</taxon>
        <taxon>Gnathifera</taxon>
        <taxon>Rotifera</taxon>
        <taxon>Eurotatoria</taxon>
        <taxon>Bdelloidea</taxon>
        <taxon>Philodinida</taxon>
        <taxon>Philodinidae</taxon>
        <taxon>Didymodactylos</taxon>
    </lineage>
</organism>
<dbReference type="Proteomes" id="UP000681722">
    <property type="component" value="Unassembled WGS sequence"/>
</dbReference>
<feature type="non-terminal residue" evidence="2">
    <location>
        <position position="1"/>
    </location>
</feature>
<dbReference type="EMBL" id="CAJOBA010038298">
    <property type="protein sequence ID" value="CAF4058371.1"/>
    <property type="molecule type" value="Genomic_DNA"/>
</dbReference>
<dbReference type="Proteomes" id="UP000677228">
    <property type="component" value="Unassembled WGS sequence"/>
</dbReference>
<sequence>MASSNIENSTHSNNKRYSLSEKQLLLVWLDLNANTEANMEIQRNLLRNLSNITLKVFEKQRQCELFMEEKYNESIILITSGSLGREMIPRLHGLKQLHEAYIFCYDRSANEKWAKDYSKIQRVVTTPDELLQHLSTSVSNYHGTKPR</sequence>
<accession>A0A815NKG5</accession>
<gene>
    <name evidence="2" type="ORF">GPM918_LOCUS34182</name>
    <name evidence="1" type="ORF">OVA965_LOCUS26276</name>
    <name evidence="4" type="ORF">SRO942_LOCUS34877</name>
    <name evidence="3" type="ORF">TMI583_LOCUS27016</name>
</gene>
<reference evidence="2" key="1">
    <citation type="submission" date="2021-02" db="EMBL/GenBank/DDBJ databases">
        <authorList>
            <person name="Nowell W R."/>
        </authorList>
    </citation>
    <scope>NUCLEOTIDE SEQUENCE</scope>
</reference>
<dbReference type="EMBL" id="CAJNOK010016745">
    <property type="protein sequence ID" value="CAF1250977.1"/>
    <property type="molecule type" value="Genomic_DNA"/>
</dbReference>
<dbReference type="Proteomes" id="UP000682733">
    <property type="component" value="Unassembled WGS sequence"/>
</dbReference>
<dbReference type="Proteomes" id="UP000663829">
    <property type="component" value="Unassembled WGS sequence"/>
</dbReference>
<comment type="caution">
    <text evidence="2">The sequence shown here is derived from an EMBL/GenBank/DDBJ whole genome shotgun (WGS) entry which is preliminary data.</text>
</comment>
<evidence type="ECO:0000313" key="4">
    <source>
        <dbReference type="EMBL" id="CAF4313351.1"/>
    </source>
</evidence>
<dbReference type="EMBL" id="CAJOBC010084191">
    <property type="protein sequence ID" value="CAF4313351.1"/>
    <property type="molecule type" value="Genomic_DNA"/>
</dbReference>
<name>A0A815NKG5_9BILA</name>